<dbReference type="EMBL" id="JAMSHJ010000004">
    <property type="protein sequence ID" value="KAI5414527.1"/>
    <property type="molecule type" value="Genomic_DNA"/>
</dbReference>
<feature type="region of interest" description="Disordered" evidence="1">
    <location>
        <begin position="152"/>
        <end position="218"/>
    </location>
</feature>
<evidence type="ECO:0000256" key="1">
    <source>
        <dbReference type="SAM" id="MobiDB-lite"/>
    </source>
</evidence>
<dbReference type="Proteomes" id="UP001058974">
    <property type="component" value="Chromosome 4"/>
</dbReference>
<dbReference type="Gramene" id="Psat04G0014100-T1">
    <property type="protein sequence ID" value="KAI5414527.1"/>
    <property type="gene ID" value="KIW84_040141"/>
</dbReference>
<name>A0A9D4X6R1_PEA</name>
<feature type="compositionally biased region" description="Polar residues" evidence="1">
    <location>
        <begin position="168"/>
        <end position="182"/>
    </location>
</feature>
<comment type="caution">
    <text evidence="2">The sequence shown here is derived from an EMBL/GenBank/DDBJ whole genome shotgun (WGS) entry which is preliminary data.</text>
</comment>
<protein>
    <submittedName>
        <fullName evidence="2">Uncharacterized protein</fullName>
    </submittedName>
</protein>
<feature type="non-terminal residue" evidence="2">
    <location>
        <position position="1"/>
    </location>
</feature>
<proteinExistence type="predicted"/>
<evidence type="ECO:0000313" key="2">
    <source>
        <dbReference type="EMBL" id="KAI5414527.1"/>
    </source>
</evidence>
<accession>A0A9D4X6R1</accession>
<organism evidence="2 3">
    <name type="scientific">Pisum sativum</name>
    <name type="common">Garden pea</name>
    <name type="synonym">Lathyrus oleraceus</name>
    <dbReference type="NCBI Taxonomy" id="3888"/>
    <lineage>
        <taxon>Eukaryota</taxon>
        <taxon>Viridiplantae</taxon>
        <taxon>Streptophyta</taxon>
        <taxon>Embryophyta</taxon>
        <taxon>Tracheophyta</taxon>
        <taxon>Spermatophyta</taxon>
        <taxon>Magnoliopsida</taxon>
        <taxon>eudicotyledons</taxon>
        <taxon>Gunneridae</taxon>
        <taxon>Pentapetalae</taxon>
        <taxon>rosids</taxon>
        <taxon>fabids</taxon>
        <taxon>Fabales</taxon>
        <taxon>Fabaceae</taxon>
        <taxon>Papilionoideae</taxon>
        <taxon>50 kb inversion clade</taxon>
        <taxon>NPAAA clade</taxon>
        <taxon>Hologalegina</taxon>
        <taxon>IRL clade</taxon>
        <taxon>Fabeae</taxon>
        <taxon>Lathyrus</taxon>
    </lineage>
</organism>
<feature type="region of interest" description="Disordered" evidence="1">
    <location>
        <begin position="114"/>
        <end position="134"/>
    </location>
</feature>
<keyword evidence="3" id="KW-1185">Reference proteome</keyword>
<dbReference type="PANTHER" id="PTHR35132">
    <property type="entry name" value="SERINE/ARGININE REPETITIVE MATRIX-LIKE PROTEIN"/>
    <property type="match status" value="1"/>
</dbReference>
<feature type="region of interest" description="Disordered" evidence="1">
    <location>
        <begin position="1"/>
        <end position="32"/>
    </location>
</feature>
<feature type="compositionally biased region" description="Polar residues" evidence="1">
    <location>
        <begin position="11"/>
        <end position="22"/>
    </location>
</feature>
<gene>
    <name evidence="2" type="ORF">KIW84_040141</name>
</gene>
<dbReference type="AlphaFoldDB" id="A0A9D4X6R1"/>
<reference evidence="2 3" key="1">
    <citation type="journal article" date="2022" name="Nat. Genet.">
        <title>Improved pea reference genome and pan-genome highlight genomic features and evolutionary characteristics.</title>
        <authorList>
            <person name="Yang T."/>
            <person name="Liu R."/>
            <person name="Luo Y."/>
            <person name="Hu S."/>
            <person name="Wang D."/>
            <person name="Wang C."/>
            <person name="Pandey M.K."/>
            <person name="Ge S."/>
            <person name="Xu Q."/>
            <person name="Li N."/>
            <person name="Li G."/>
            <person name="Huang Y."/>
            <person name="Saxena R.K."/>
            <person name="Ji Y."/>
            <person name="Li M."/>
            <person name="Yan X."/>
            <person name="He Y."/>
            <person name="Liu Y."/>
            <person name="Wang X."/>
            <person name="Xiang C."/>
            <person name="Varshney R.K."/>
            <person name="Ding H."/>
            <person name="Gao S."/>
            <person name="Zong X."/>
        </authorList>
    </citation>
    <scope>NUCLEOTIDE SEQUENCE [LARGE SCALE GENOMIC DNA]</scope>
    <source>
        <strain evidence="2 3">cv. Zhongwan 6</strain>
    </source>
</reference>
<sequence length="297" mass="32382">LHSMDTKSSKTHSPLLSPTSNRSPKRKSNNACSSPEFEFWMLRNPSLPQPNILSADQLFLDGVILPLHLISNKPDPKPDSDQLPDSSPAITDYSTISTISKRWKNIFSKKNNNNTEEKVKKKEKKHGKGGCGGDSSSSELYINIWPFSRSKSAKNSVTRPKSAPVSRKVNSAPCSRSNSAGDSKSRKFPSSPGRVGVHIGRSSPVWRRGGSIGKNIEPLNMKTDKSKRETPTGHRRKVVAAAGGGGGGNAKAQILNLNVPVCVGYSHRLGCRTEESSGSNKLFNLRNFFMKKTVITV</sequence>
<evidence type="ECO:0000313" key="3">
    <source>
        <dbReference type="Proteomes" id="UP001058974"/>
    </source>
</evidence>
<dbReference type="PANTHER" id="PTHR35132:SF1">
    <property type="entry name" value="SERINE_ARGININE REPETITIVE MATRIX-LIKE PROTEIN"/>
    <property type="match status" value="1"/>
</dbReference>